<name>D2A172_TRICA</name>
<dbReference type="Proteomes" id="UP000007266">
    <property type="component" value="Linkage group 4"/>
</dbReference>
<accession>D2A172</accession>
<evidence type="ECO:0000256" key="1">
    <source>
        <dbReference type="SAM" id="MobiDB-lite"/>
    </source>
</evidence>
<organism evidence="2 3">
    <name type="scientific">Tribolium castaneum</name>
    <name type="common">Red flour beetle</name>
    <dbReference type="NCBI Taxonomy" id="7070"/>
    <lineage>
        <taxon>Eukaryota</taxon>
        <taxon>Metazoa</taxon>
        <taxon>Ecdysozoa</taxon>
        <taxon>Arthropoda</taxon>
        <taxon>Hexapoda</taxon>
        <taxon>Insecta</taxon>
        <taxon>Pterygota</taxon>
        <taxon>Neoptera</taxon>
        <taxon>Endopterygota</taxon>
        <taxon>Coleoptera</taxon>
        <taxon>Polyphaga</taxon>
        <taxon>Cucujiformia</taxon>
        <taxon>Tenebrionidae</taxon>
        <taxon>Tenebrionidae incertae sedis</taxon>
        <taxon>Tribolium</taxon>
    </lineage>
</organism>
<dbReference type="HOGENOM" id="CLU_2576961_0_0_1"/>
<evidence type="ECO:0000313" key="3">
    <source>
        <dbReference type="Proteomes" id="UP000007266"/>
    </source>
</evidence>
<keyword evidence="3" id="KW-1185">Reference proteome</keyword>
<reference evidence="2 3" key="1">
    <citation type="journal article" date="2008" name="Nature">
        <title>The genome of the model beetle and pest Tribolium castaneum.</title>
        <authorList>
            <consortium name="Tribolium Genome Sequencing Consortium"/>
            <person name="Richards S."/>
            <person name="Gibbs R.A."/>
            <person name="Weinstock G.M."/>
            <person name="Brown S.J."/>
            <person name="Denell R."/>
            <person name="Beeman R.W."/>
            <person name="Gibbs R."/>
            <person name="Beeman R.W."/>
            <person name="Brown S.J."/>
            <person name="Bucher G."/>
            <person name="Friedrich M."/>
            <person name="Grimmelikhuijzen C.J."/>
            <person name="Klingler M."/>
            <person name="Lorenzen M."/>
            <person name="Richards S."/>
            <person name="Roth S."/>
            <person name="Schroder R."/>
            <person name="Tautz D."/>
            <person name="Zdobnov E.M."/>
            <person name="Muzny D."/>
            <person name="Gibbs R.A."/>
            <person name="Weinstock G.M."/>
            <person name="Attaway T."/>
            <person name="Bell S."/>
            <person name="Buhay C.J."/>
            <person name="Chandrabose M.N."/>
            <person name="Chavez D."/>
            <person name="Clerk-Blankenburg K.P."/>
            <person name="Cree A."/>
            <person name="Dao M."/>
            <person name="Davis C."/>
            <person name="Chacko J."/>
            <person name="Dinh H."/>
            <person name="Dugan-Rocha S."/>
            <person name="Fowler G."/>
            <person name="Garner T.T."/>
            <person name="Garnes J."/>
            <person name="Gnirke A."/>
            <person name="Hawes A."/>
            <person name="Hernandez J."/>
            <person name="Hines S."/>
            <person name="Holder M."/>
            <person name="Hume J."/>
            <person name="Jhangiani S.N."/>
            <person name="Joshi V."/>
            <person name="Khan Z.M."/>
            <person name="Jackson L."/>
            <person name="Kovar C."/>
            <person name="Kowis A."/>
            <person name="Lee S."/>
            <person name="Lewis L.R."/>
            <person name="Margolis J."/>
            <person name="Morgan M."/>
            <person name="Nazareth L.V."/>
            <person name="Nguyen N."/>
            <person name="Okwuonu G."/>
            <person name="Parker D."/>
            <person name="Richards S."/>
            <person name="Ruiz S.J."/>
            <person name="Santibanez J."/>
            <person name="Savard J."/>
            <person name="Scherer S.E."/>
            <person name="Schneider B."/>
            <person name="Sodergren E."/>
            <person name="Tautz D."/>
            <person name="Vattahil S."/>
            <person name="Villasana D."/>
            <person name="White C.S."/>
            <person name="Wright R."/>
            <person name="Park Y."/>
            <person name="Beeman R.W."/>
            <person name="Lord J."/>
            <person name="Oppert B."/>
            <person name="Lorenzen M."/>
            <person name="Brown S."/>
            <person name="Wang L."/>
            <person name="Savard J."/>
            <person name="Tautz D."/>
            <person name="Richards S."/>
            <person name="Weinstock G."/>
            <person name="Gibbs R.A."/>
            <person name="Liu Y."/>
            <person name="Worley K."/>
            <person name="Weinstock G."/>
            <person name="Elsik C.G."/>
            <person name="Reese J.T."/>
            <person name="Elhaik E."/>
            <person name="Landan G."/>
            <person name="Graur D."/>
            <person name="Arensburger P."/>
            <person name="Atkinson P."/>
            <person name="Beeman R.W."/>
            <person name="Beidler J."/>
            <person name="Brown S.J."/>
            <person name="Demuth J.P."/>
            <person name="Drury D.W."/>
            <person name="Du Y.Z."/>
            <person name="Fujiwara H."/>
            <person name="Lorenzen M."/>
            <person name="Maselli V."/>
            <person name="Osanai M."/>
            <person name="Park Y."/>
            <person name="Robertson H.M."/>
            <person name="Tu Z."/>
            <person name="Wang J.J."/>
            <person name="Wang S."/>
            <person name="Richards S."/>
            <person name="Song H."/>
            <person name="Zhang L."/>
            <person name="Sodergren E."/>
            <person name="Werner D."/>
            <person name="Stanke M."/>
            <person name="Morgenstern B."/>
            <person name="Solovyev V."/>
            <person name="Kosarev P."/>
            <person name="Brown G."/>
            <person name="Chen H.C."/>
            <person name="Ermolaeva O."/>
            <person name="Hlavina W."/>
            <person name="Kapustin Y."/>
            <person name="Kiryutin B."/>
            <person name="Kitts P."/>
            <person name="Maglott D."/>
            <person name="Pruitt K."/>
            <person name="Sapojnikov V."/>
            <person name="Souvorov A."/>
            <person name="Mackey A.J."/>
            <person name="Waterhouse R.M."/>
            <person name="Wyder S."/>
            <person name="Zdobnov E.M."/>
            <person name="Zdobnov E.M."/>
            <person name="Wyder S."/>
            <person name="Kriventseva E.V."/>
            <person name="Kadowaki T."/>
            <person name="Bork P."/>
            <person name="Aranda M."/>
            <person name="Bao R."/>
            <person name="Beermann A."/>
            <person name="Berns N."/>
            <person name="Bolognesi R."/>
            <person name="Bonneton F."/>
            <person name="Bopp D."/>
            <person name="Brown S.J."/>
            <person name="Bucher G."/>
            <person name="Butts T."/>
            <person name="Chaumot A."/>
            <person name="Denell R.E."/>
            <person name="Ferrier D.E."/>
            <person name="Friedrich M."/>
            <person name="Gordon C.M."/>
            <person name="Jindra M."/>
            <person name="Klingler M."/>
            <person name="Lan Q."/>
            <person name="Lattorff H.M."/>
            <person name="Laudet V."/>
            <person name="von Levetsow C."/>
            <person name="Liu Z."/>
            <person name="Lutz R."/>
            <person name="Lynch J.A."/>
            <person name="da Fonseca R.N."/>
            <person name="Posnien N."/>
            <person name="Reuter R."/>
            <person name="Roth S."/>
            <person name="Savard J."/>
            <person name="Schinko J.B."/>
            <person name="Schmitt C."/>
            <person name="Schoppmeier M."/>
            <person name="Schroder R."/>
            <person name="Shippy T.D."/>
            <person name="Simonnet F."/>
            <person name="Marques-Souza H."/>
            <person name="Tautz D."/>
            <person name="Tomoyasu Y."/>
            <person name="Trauner J."/>
            <person name="Van der Zee M."/>
            <person name="Vervoort M."/>
            <person name="Wittkopp N."/>
            <person name="Wimmer E.A."/>
            <person name="Yang X."/>
            <person name="Jones A.K."/>
            <person name="Sattelle D.B."/>
            <person name="Ebert P.R."/>
            <person name="Nelson D."/>
            <person name="Scott J.G."/>
            <person name="Beeman R.W."/>
            <person name="Muthukrishnan S."/>
            <person name="Kramer K.J."/>
            <person name="Arakane Y."/>
            <person name="Beeman R.W."/>
            <person name="Zhu Q."/>
            <person name="Hogenkamp D."/>
            <person name="Dixit R."/>
            <person name="Oppert B."/>
            <person name="Jiang H."/>
            <person name="Zou Z."/>
            <person name="Marshall J."/>
            <person name="Elpidina E."/>
            <person name="Vinokurov K."/>
            <person name="Oppert C."/>
            <person name="Zou Z."/>
            <person name="Evans J."/>
            <person name="Lu Z."/>
            <person name="Zhao P."/>
            <person name="Sumathipala N."/>
            <person name="Altincicek B."/>
            <person name="Vilcinskas A."/>
            <person name="Williams M."/>
            <person name="Hultmark D."/>
            <person name="Hetru C."/>
            <person name="Jiang H."/>
            <person name="Grimmelikhuijzen C.J."/>
            <person name="Hauser F."/>
            <person name="Cazzamali G."/>
            <person name="Williamson M."/>
            <person name="Park Y."/>
            <person name="Li B."/>
            <person name="Tanaka Y."/>
            <person name="Predel R."/>
            <person name="Neupert S."/>
            <person name="Schachtner J."/>
            <person name="Verleyen P."/>
            <person name="Raible F."/>
            <person name="Bork P."/>
            <person name="Friedrich M."/>
            <person name="Walden K.K."/>
            <person name="Robertson H.M."/>
            <person name="Angeli S."/>
            <person name="Foret S."/>
            <person name="Bucher G."/>
            <person name="Schuetz S."/>
            <person name="Maleszka R."/>
            <person name="Wimmer E.A."/>
            <person name="Beeman R.W."/>
            <person name="Lorenzen M."/>
            <person name="Tomoyasu Y."/>
            <person name="Miller S.C."/>
            <person name="Grossmann D."/>
            <person name="Bucher G."/>
        </authorList>
    </citation>
    <scope>NUCLEOTIDE SEQUENCE [LARGE SCALE GENOMIC DNA]</scope>
    <source>
        <strain evidence="2 3">Georgia GA2</strain>
    </source>
</reference>
<dbReference type="EMBL" id="KQ971338">
    <property type="protein sequence ID" value="EFA01579.1"/>
    <property type="molecule type" value="Genomic_DNA"/>
</dbReference>
<dbReference type="AlphaFoldDB" id="D2A172"/>
<evidence type="ECO:0000313" key="2">
    <source>
        <dbReference type="EMBL" id="EFA01579.1"/>
    </source>
</evidence>
<reference evidence="2 3" key="2">
    <citation type="journal article" date="2010" name="Nucleic Acids Res.">
        <title>BeetleBase in 2010: revisions to provide comprehensive genomic information for Tribolium castaneum.</title>
        <authorList>
            <person name="Kim H.S."/>
            <person name="Murphy T."/>
            <person name="Xia J."/>
            <person name="Caragea D."/>
            <person name="Park Y."/>
            <person name="Beeman R.W."/>
            <person name="Lorenzen M.D."/>
            <person name="Butcher S."/>
            <person name="Manak J.R."/>
            <person name="Brown S.J."/>
        </authorList>
    </citation>
    <scope>GENOME REANNOTATION</scope>
    <source>
        <strain evidence="2 3">Georgia GA2</strain>
    </source>
</reference>
<feature type="region of interest" description="Disordered" evidence="1">
    <location>
        <begin position="61"/>
        <end position="81"/>
    </location>
</feature>
<dbReference type="InParanoid" id="D2A172"/>
<sequence>MKFGSNFNSIVPAYPRAHEGDICWLFDIRRYLRFRSRLPAKSIGPNVKKAQAGLISSTICNTRSNGKSDRHRKHSDTIKLG</sequence>
<gene>
    <name evidence="2" type="primary">GLEAN_07140</name>
    <name evidence="2" type="ORF">TcasGA2_TC007140</name>
</gene>
<protein>
    <submittedName>
        <fullName evidence="2">Uncharacterized protein</fullName>
    </submittedName>
</protein>
<proteinExistence type="predicted"/>